<dbReference type="RefSeq" id="WP_224477995.1">
    <property type="nucleotide sequence ID" value="NZ_JAIUJS010000003.1"/>
</dbReference>
<keyword evidence="2" id="KW-1185">Reference proteome</keyword>
<dbReference type="Proteomes" id="UP001198402">
    <property type="component" value="Unassembled WGS sequence"/>
</dbReference>
<sequence length="89" mass="10181">MDTNFSLFNQINSLGYWLLSFSDYRTSINLDADSDIYSVCIKHGGIELYANEIKGFSKRNPRFLEHELDAIVAGLLHLKQNVDIKRKSA</sequence>
<gene>
    <name evidence="1" type="ORF">LBV24_07555</name>
</gene>
<evidence type="ECO:0000313" key="1">
    <source>
        <dbReference type="EMBL" id="MCA0153067.1"/>
    </source>
</evidence>
<comment type="caution">
    <text evidence="1">The sequence shown here is derived from an EMBL/GenBank/DDBJ whole genome shotgun (WGS) entry which is preliminary data.</text>
</comment>
<organism evidence="1 2">
    <name type="scientific">Winogradskyella vincentii</name>
    <dbReference type="NCBI Taxonomy" id="2877122"/>
    <lineage>
        <taxon>Bacteria</taxon>
        <taxon>Pseudomonadati</taxon>
        <taxon>Bacteroidota</taxon>
        <taxon>Flavobacteriia</taxon>
        <taxon>Flavobacteriales</taxon>
        <taxon>Flavobacteriaceae</taxon>
        <taxon>Winogradskyella</taxon>
    </lineage>
</organism>
<protein>
    <submittedName>
        <fullName evidence="1">Uncharacterized protein</fullName>
    </submittedName>
</protein>
<accession>A0ABS7XZK0</accession>
<name>A0ABS7XZK0_9FLAO</name>
<proteinExistence type="predicted"/>
<evidence type="ECO:0000313" key="2">
    <source>
        <dbReference type="Proteomes" id="UP001198402"/>
    </source>
</evidence>
<reference evidence="2" key="1">
    <citation type="submission" date="2023-07" db="EMBL/GenBank/DDBJ databases">
        <authorList>
            <person name="Yue Y."/>
        </authorList>
    </citation>
    <scope>NUCLEOTIDE SEQUENCE [LARGE SCALE GENOMIC DNA]</scope>
    <source>
        <strain evidence="2">2Y89</strain>
    </source>
</reference>
<dbReference type="EMBL" id="JAIUJS010000003">
    <property type="protein sequence ID" value="MCA0153067.1"/>
    <property type="molecule type" value="Genomic_DNA"/>
</dbReference>